<name>A0A1Y1HVU6_KLENI</name>
<keyword evidence="4" id="KW-1185">Reference proteome</keyword>
<feature type="compositionally biased region" description="Polar residues" evidence="1">
    <location>
        <begin position="372"/>
        <end position="384"/>
    </location>
</feature>
<feature type="transmembrane region" description="Helical" evidence="2">
    <location>
        <begin position="196"/>
        <end position="218"/>
    </location>
</feature>
<evidence type="ECO:0000313" key="4">
    <source>
        <dbReference type="Proteomes" id="UP000054558"/>
    </source>
</evidence>
<dbReference type="EMBL" id="DF237072">
    <property type="protein sequence ID" value="GAQ82754.1"/>
    <property type="molecule type" value="Genomic_DNA"/>
</dbReference>
<feature type="region of interest" description="Disordered" evidence="1">
    <location>
        <begin position="344"/>
        <end position="418"/>
    </location>
</feature>
<feature type="region of interest" description="Disordered" evidence="1">
    <location>
        <begin position="301"/>
        <end position="324"/>
    </location>
</feature>
<evidence type="ECO:0000256" key="2">
    <source>
        <dbReference type="SAM" id="Phobius"/>
    </source>
</evidence>
<feature type="region of interest" description="Disordered" evidence="1">
    <location>
        <begin position="453"/>
        <end position="476"/>
    </location>
</feature>
<keyword evidence="2" id="KW-0812">Transmembrane</keyword>
<protein>
    <submittedName>
        <fullName evidence="3">Uncharacterized protein</fullName>
    </submittedName>
</protein>
<feature type="region of interest" description="Disordered" evidence="1">
    <location>
        <begin position="488"/>
        <end position="521"/>
    </location>
</feature>
<gene>
    <name evidence="3" type="ORF">KFL_001230020</name>
</gene>
<evidence type="ECO:0000313" key="3">
    <source>
        <dbReference type="EMBL" id="GAQ82754.1"/>
    </source>
</evidence>
<feature type="transmembrane region" description="Helical" evidence="2">
    <location>
        <begin position="533"/>
        <end position="553"/>
    </location>
</feature>
<accession>A0A1Y1HVU6</accession>
<dbReference type="AlphaFoldDB" id="A0A1Y1HVU6"/>
<reference evidence="3 4" key="1">
    <citation type="journal article" date="2014" name="Nat. Commun.">
        <title>Klebsormidium flaccidum genome reveals primary factors for plant terrestrial adaptation.</title>
        <authorList>
            <person name="Hori K."/>
            <person name="Maruyama F."/>
            <person name="Fujisawa T."/>
            <person name="Togashi T."/>
            <person name="Yamamoto N."/>
            <person name="Seo M."/>
            <person name="Sato S."/>
            <person name="Yamada T."/>
            <person name="Mori H."/>
            <person name="Tajima N."/>
            <person name="Moriyama T."/>
            <person name="Ikeuchi M."/>
            <person name="Watanabe M."/>
            <person name="Wada H."/>
            <person name="Kobayashi K."/>
            <person name="Saito M."/>
            <person name="Masuda T."/>
            <person name="Sasaki-Sekimoto Y."/>
            <person name="Mashiguchi K."/>
            <person name="Awai K."/>
            <person name="Shimojima M."/>
            <person name="Masuda S."/>
            <person name="Iwai M."/>
            <person name="Nobusawa T."/>
            <person name="Narise T."/>
            <person name="Kondo S."/>
            <person name="Saito H."/>
            <person name="Sato R."/>
            <person name="Murakawa M."/>
            <person name="Ihara Y."/>
            <person name="Oshima-Yamada Y."/>
            <person name="Ohtaka K."/>
            <person name="Satoh M."/>
            <person name="Sonobe K."/>
            <person name="Ishii M."/>
            <person name="Ohtani R."/>
            <person name="Kanamori-Sato M."/>
            <person name="Honoki R."/>
            <person name="Miyazaki D."/>
            <person name="Mochizuki H."/>
            <person name="Umetsu J."/>
            <person name="Higashi K."/>
            <person name="Shibata D."/>
            <person name="Kamiya Y."/>
            <person name="Sato N."/>
            <person name="Nakamura Y."/>
            <person name="Tabata S."/>
            <person name="Ida S."/>
            <person name="Kurokawa K."/>
            <person name="Ohta H."/>
        </authorList>
    </citation>
    <scope>NUCLEOTIDE SEQUENCE [LARGE SCALE GENOMIC DNA]</scope>
    <source>
        <strain evidence="3 4">NIES-2285</strain>
    </source>
</reference>
<feature type="transmembrane region" description="Helical" evidence="2">
    <location>
        <begin position="39"/>
        <end position="61"/>
    </location>
</feature>
<feature type="transmembrane region" description="Helical" evidence="2">
    <location>
        <begin position="164"/>
        <end position="184"/>
    </location>
</feature>
<sequence>MQCSFRFPDNCYEKVPGTMGSWRVLRPQNPLSTFKTASAAVWAIGVIGVLPFANTITNAWFLGTLYLPRVLDCINFVEESPGADPSEFPTISGDLLQALSWICVLLGLMDIGDLLVRLGMYLRQEGVKPWRVKLLVWTTIKWLMIEDELSTHIEGYTHARFREFFFSSGADTIEVFVTASFLFWTGSGYPLATFSLFLSLASVYLTWSFEIAWHLWFLGRRYSPFWPHPTVPSGSPENSHTELLEHRPAKRKKGWTWRPWKRIPPEAKRIADGRGPDVAPAGSGAEETDLQMVAVNLGEPGTVELSEGVGESLPAGEERSRRASLATVEVDGVVTEIVNYLSAPSSEPVSGRVGRWLRDGNGEESESKRRNGNVSGEPQETGVQGANRGSRSGLSRLEEEGLERGYSSEVPAPKDESIALGHFEGEIRNRRTRSLENVDVEAGIIRTLSLASETRPASAGLADNRSGSRRQSINGLDRDQLTEINSLVSETRDPESDMARTESGVSSGANVRSASPPRRRKEIGRGERRLFRIFRGLLLLGMIVAMVVSLWLADFGPGLFYGVGITYLTQISTRVEIRCEPFDAPGTFVDYVVPFNGSRTLDLNGVFFYYTAASNAYIFDSSDAELTSISDHDFVFGALSDRFIAYNQSGDVRNPGSGAVKVRFATVLRRGCYARDDIGHVGTESVRKLHRAPGQEESAPGRAHIRPDWFQI</sequence>
<feature type="compositionally biased region" description="Basic and acidic residues" evidence="1">
    <location>
        <begin position="490"/>
        <end position="500"/>
    </location>
</feature>
<organism evidence="3 4">
    <name type="scientific">Klebsormidium nitens</name>
    <name type="common">Green alga</name>
    <name type="synonym">Ulothrix nitens</name>
    <dbReference type="NCBI Taxonomy" id="105231"/>
    <lineage>
        <taxon>Eukaryota</taxon>
        <taxon>Viridiplantae</taxon>
        <taxon>Streptophyta</taxon>
        <taxon>Klebsormidiophyceae</taxon>
        <taxon>Klebsormidiales</taxon>
        <taxon>Klebsormidiaceae</taxon>
        <taxon>Klebsormidium</taxon>
    </lineage>
</organism>
<evidence type="ECO:0000256" key="1">
    <source>
        <dbReference type="SAM" id="MobiDB-lite"/>
    </source>
</evidence>
<keyword evidence="2" id="KW-0472">Membrane</keyword>
<feature type="transmembrane region" description="Helical" evidence="2">
    <location>
        <begin position="95"/>
        <end position="116"/>
    </location>
</feature>
<dbReference type="Proteomes" id="UP000054558">
    <property type="component" value="Unassembled WGS sequence"/>
</dbReference>
<proteinExistence type="predicted"/>
<keyword evidence="2" id="KW-1133">Transmembrane helix</keyword>
<feature type="compositionally biased region" description="Basic and acidic residues" evidence="1">
    <location>
        <begin position="356"/>
        <end position="369"/>
    </location>
</feature>
<feature type="compositionally biased region" description="Polar residues" evidence="1">
    <location>
        <begin position="503"/>
        <end position="513"/>
    </location>
</feature>